<proteinExistence type="predicted"/>
<accession>A0A1T4RSC4</accession>
<protein>
    <submittedName>
        <fullName evidence="1">Uncharacterized protein</fullName>
    </submittedName>
</protein>
<dbReference type="EMBL" id="FUWU01000085">
    <property type="protein sequence ID" value="SKA18746.1"/>
    <property type="molecule type" value="Genomic_DNA"/>
</dbReference>
<name>A0A1T4RSC4_9BACT</name>
<sequence length="92" mass="10515">MKFNWNSEKNEILKSGQRAVSFEEIVDAMENGGVLGDFPHPNSERYPNQRIAEVALRGYVWIVPYVRESDGTMFLKTAFPSRKATKRHGGKK</sequence>
<evidence type="ECO:0000313" key="2">
    <source>
        <dbReference type="Proteomes" id="UP000190449"/>
    </source>
</evidence>
<gene>
    <name evidence="1" type="ORF">SAMN02745108_02821</name>
</gene>
<dbReference type="STRING" id="28122.SAMN02745108_02821"/>
<dbReference type="RefSeq" id="WP_078777466.1">
    <property type="nucleotide sequence ID" value="NZ_FUWU01000085.1"/>
</dbReference>
<reference evidence="1 2" key="1">
    <citation type="submission" date="2017-02" db="EMBL/GenBank/DDBJ databases">
        <authorList>
            <person name="Peterson S.W."/>
        </authorList>
    </citation>
    <scope>NUCLEOTIDE SEQUENCE [LARGE SCALE GENOMIC DNA]</scope>
    <source>
        <strain evidence="1 2">ATCC 43854</strain>
    </source>
</reference>
<dbReference type="Proteomes" id="UP000190449">
    <property type="component" value="Unassembled WGS sequence"/>
</dbReference>
<dbReference type="AlphaFoldDB" id="A0A1T4RSC4"/>
<organism evidence="1 2">
    <name type="scientific">Fibrobacter intestinalis</name>
    <dbReference type="NCBI Taxonomy" id="28122"/>
    <lineage>
        <taxon>Bacteria</taxon>
        <taxon>Pseudomonadati</taxon>
        <taxon>Fibrobacterota</taxon>
        <taxon>Fibrobacteria</taxon>
        <taxon>Fibrobacterales</taxon>
        <taxon>Fibrobacteraceae</taxon>
        <taxon>Fibrobacter</taxon>
    </lineage>
</organism>
<evidence type="ECO:0000313" key="1">
    <source>
        <dbReference type="EMBL" id="SKA18746.1"/>
    </source>
</evidence>